<organism evidence="2 3">
    <name type="scientific">Candidatus Sungiibacteriota bacterium</name>
    <dbReference type="NCBI Taxonomy" id="2750080"/>
    <lineage>
        <taxon>Bacteria</taxon>
        <taxon>Candidatus Sungiibacteriota</taxon>
    </lineage>
</organism>
<dbReference type="Proteomes" id="UP000786662">
    <property type="component" value="Unassembled WGS sequence"/>
</dbReference>
<proteinExistence type="predicted"/>
<comment type="caution">
    <text evidence="2">The sequence shown here is derived from an EMBL/GenBank/DDBJ whole genome shotgun (WGS) entry which is preliminary data.</text>
</comment>
<reference evidence="2" key="1">
    <citation type="submission" date="2020-07" db="EMBL/GenBank/DDBJ databases">
        <title>Huge and variable diversity of episymbiotic CPR bacteria and DPANN archaea in groundwater ecosystems.</title>
        <authorList>
            <person name="He C.Y."/>
            <person name="Keren R."/>
            <person name="Whittaker M."/>
            <person name="Farag I.F."/>
            <person name="Doudna J."/>
            <person name="Cate J.H.D."/>
            <person name="Banfield J.F."/>
        </authorList>
    </citation>
    <scope>NUCLEOTIDE SEQUENCE</scope>
    <source>
        <strain evidence="1">NC_groundwater_191_Ag_S-0.1um_45_8</strain>
        <strain evidence="2">NC_groundwater_418_Ag_B-0.1um_45_10</strain>
    </source>
</reference>
<sequence length="127" mass="14201">MVHSFYYRQEDVGMVPMVLTNCGSLLAEPEKFTGRDLVTLCHGKLRRGPIKDIVEDGKSVLIQCLWVAEMGSGSEWLAMSSFVATDVFKSQLAMWRGDELHLFTNGYTFAAIMPEGDNLNPSLVQRV</sequence>
<gene>
    <name evidence="1" type="ORF">HYT38_02480</name>
    <name evidence="2" type="ORF">HYV66_03130</name>
</gene>
<evidence type="ECO:0000313" key="1">
    <source>
        <dbReference type="EMBL" id="MBI2052521.1"/>
    </source>
</evidence>
<accession>A0A931YE32</accession>
<dbReference type="EMBL" id="JACPHQ010000043">
    <property type="protein sequence ID" value="MBI2466188.1"/>
    <property type="molecule type" value="Genomic_DNA"/>
</dbReference>
<dbReference type="AlphaFoldDB" id="A0A931YE32"/>
<dbReference type="Proteomes" id="UP000709672">
    <property type="component" value="Unassembled WGS sequence"/>
</dbReference>
<protein>
    <submittedName>
        <fullName evidence="2">Uncharacterized protein</fullName>
    </submittedName>
</protein>
<evidence type="ECO:0000313" key="2">
    <source>
        <dbReference type="EMBL" id="MBI2466188.1"/>
    </source>
</evidence>
<evidence type="ECO:0000313" key="3">
    <source>
        <dbReference type="Proteomes" id="UP000709672"/>
    </source>
</evidence>
<name>A0A931YE32_9BACT</name>
<dbReference type="EMBL" id="JACOYY010000069">
    <property type="protein sequence ID" value="MBI2052521.1"/>
    <property type="molecule type" value="Genomic_DNA"/>
</dbReference>